<keyword evidence="5 7" id="KW-0472">Membrane</keyword>
<keyword evidence="9" id="KW-1185">Reference proteome</keyword>
<dbReference type="OrthoDB" id="10012538at2759"/>
<feature type="compositionally biased region" description="Basic and acidic residues" evidence="6">
    <location>
        <begin position="150"/>
        <end position="163"/>
    </location>
</feature>
<protein>
    <submittedName>
        <fullName evidence="8">Uncharacterized protein</fullName>
    </submittedName>
</protein>
<gene>
    <name evidence="8" type="ORF">J437_LFUL007736</name>
</gene>
<organism evidence="8 9">
    <name type="scientific">Ladona fulva</name>
    <name type="common">Scarce chaser dragonfly</name>
    <name type="synonym">Libellula fulva</name>
    <dbReference type="NCBI Taxonomy" id="123851"/>
    <lineage>
        <taxon>Eukaryota</taxon>
        <taxon>Metazoa</taxon>
        <taxon>Ecdysozoa</taxon>
        <taxon>Arthropoda</taxon>
        <taxon>Hexapoda</taxon>
        <taxon>Insecta</taxon>
        <taxon>Pterygota</taxon>
        <taxon>Palaeoptera</taxon>
        <taxon>Odonata</taxon>
        <taxon>Epiprocta</taxon>
        <taxon>Anisoptera</taxon>
        <taxon>Libelluloidea</taxon>
        <taxon>Libellulidae</taxon>
        <taxon>Ladona</taxon>
    </lineage>
</organism>
<dbReference type="GO" id="GO:0016020">
    <property type="term" value="C:membrane"/>
    <property type="evidence" value="ECO:0007669"/>
    <property type="project" value="UniProtKB-SubCell"/>
</dbReference>
<dbReference type="EMBL" id="KZ308791">
    <property type="protein sequence ID" value="KAG8234231.1"/>
    <property type="molecule type" value="Genomic_DNA"/>
</dbReference>
<evidence type="ECO:0000313" key="8">
    <source>
        <dbReference type="EMBL" id="KAG8234231.1"/>
    </source>
</evidence>
<evidence type="ECO:0000256" key="5">
    <source>
        <dbReference type="ARBA" id="ARBA00023136"/>
    </source>
</evidence>
<feature type="transmembrane region" description="Helical" evidence="7">
    <location>
        <begin position="123"/>
        <end position="146"/>
    </location>
</feature>
<evidence type="ECO:0000256" key="3">
    <source>
        <dbReference type="ARBA" id="ARBA00022692"/>
    </source>
</evidence>
<keyword evidence="3 7" id="KW-0812">Transmembrane</keyword>
<sequence>MFLSIAVMEILKEEYDFLIWGLWVATIGCLSLAMIFSVIAAAFAVINTAITPVSTITGIVGLYFWNSLAGTRVLKGMSTSFIFNLAAVITWTIQFHQKLKDNVMTQEDLAINWSSRDMAHLGYSFWFVVGAVVVSVLNIIVIYFGANRPREKKGSNPVTEEKANGAIMLY</sequence>
<dbReference type="PANTHER" id="PTHR31548">
    <property type="entry name" value="CLARIN"/>
    <property type="match status" value="1"/>
</dbReference>
<evidence type="ECO:0000256" key="1">
    <source>
        <dbReference type="ARBA" id="ARBA00004141"/>
    </source>
</evidence>
<comment type="subcellular location">
    <subcellularLocation>
        <location evidence="1">Membrane</location>
        <topology evidence="1">Multi-pass membrane protein</topology>
    </subcellularLocation>
</comment>
<feature type="transmembrane region" description="Helical" evidence="7">
    <location>
        <begin position="73"/>
        <end position="93"/>
    </location>
</feature>
<evidence type="ECO:0000313" key="9">
    <source>
        <dbReference type="Proteomes" id="UP000792457"/>
    </source>
</evidence>
<reference evidence="8" key="1">
    <citation type="submission" date="2013-04" db="EMBL/GenBank/DDBJ databases">
        <authorList>
            <person name="Qu J."/>
            <person name="Murali S.C."/>
            <person name="Bandaranaike D."/>
            <person name="Bellair M."/>
            <person name="Blankenburg K."/>
            <person name="Chao H."/>
            <person name="Dinh H."/>
            <person name="Doddapaneni H."/>
            <person name="Downs B."/>
            <person name="Dugan-Rocha S."/>
            <person name="Elkadiri S."/>
            <person name="Gnanaolivu R.D."/>
            <person name="Hernandez B."/>
            <person name="Javaid M."/>
            <person name="Jayaseelan J.C."/>
            <person name="Lee S."/>
            <person name="Li M."/>
            <person name="Ming W."/>
            <person name="Munidasa M."/>
            <person name="Muniz J."/>
            <person name="Nguyen L."/>
            <person name="Ongeri F."/>
            <person name="Osuji N."/>
            <person name="Pu L.-L."/>
            <person name="Puazo M."/>
            <person name="Qu C."/>
            <person name="Quiroz J."/>
            <person name="Raj R."/>
            <person name="Weissenberger G."/>
            <person name="Xin Y."/>
            <person name="Zou X."/>
            <person name="Han Y."/>
            <person name="Richards S."/>
            <person name="Worley K."/>
            <person name="Muzny D."/>
            <person name="Gibbs R."/>
        </authorList>
    </citation>
    <scope>NUCLEOTIDE SEQUENCE</scope>
    <source>
        <strain evidence="8">Sampled in the wild</strain>
    </source>
</reference>
<evidence type="ECO:0000256" key="6">
    <source>
        <dbReference type="SAM" id="MobiDB-lite"/>
    </source>
</evidence>
<reference evidence="8" key="2">
    <citation type="submission" date="2017-10" db="EMBL/GenBank/DDBJ databases">
        <title>Ladona fulva Genome sequencing and assembly.</title>
        <authorList>
            <person name="Murali S."/>
            <person name="Richards S."/>
            <person name="Bandaranaike D."/>
            <person name="Bellair M."/>
            <person name="Blankenburg K."/>
            <person name="Chao H."/>
            <person name="Dinh H."/>
            <person name="Doddapaneni H."/>
            <person name="Dugan-Rocha S."/>
            <person name="Elkadiri S."/>
            <person name="Gnanaolivu R."/>
            <person name="Hernandez B."/>
            <person name="Skinner E."/>
            <person name="Javaid M."/>
            <person name="Lee S."/>
            <person name="Li M."/>
            <person name="Ming W."/>
            <person name="Munidasa M."/>
            <person name="Muniz J."/>
            <person name="Nguyen L."/>
            <person name="Hughes D."/>
            <person name="Osuji N."/>
            <person name="Pu L.-L."/>
            <person name="Puazo M."/>
            <person name="Qu C."/>
            <person name="Quiroz J."/>
            <person name="Raj R."/>
            <person name="Weissenberger G."/>
            <person name="Xin Y."/>
            <person name="Zou X."/>
            <person name="Han Y."/>
            <person name="Worley K."/>
            <person name="Muzny D."/>
            <person name="Gibbs R."/>
        </authorList>
    </citation>
    <scope>NUCLEOTIDE SEQUENCE</scope>
    <source>
        <strain evidence="8">Sampled in the wild</strain>
    </source>
</reference>
<evidence type="ECO:0000256" key="2">
    <source>
        <dbReference type="ARBA" id="ARBA00005787"/>
    </source>
</evidence>
<feature type="region of interest" description="Disordered" evidence="6">
    <location>
        <begin position="150"/>
        <end position="170"/>
    </location>
</feature>
<comment type="similarity">
    <text evidence="2">Belongs to the clarin family.</text>
</comment>
<name>A0A8K0P586_LADFU</name>
<dbReference type="AlphaFoldDB" id="A0A8K0P586"/>
<dbReference type="Gene3D" id="1.20.140.150">
    <property type="match status" value="1"/>
</dbReference>
<feature type="transmembrane region" description="Helical" evidence="7">
    <location>
        <begin position="20"/>
        <end position="43"/>
    </location>
</feature>
<evidence type="ECO:0000256" key="4">
    <source>
        <dbReference type="ARBA" id="ARBA00022989"/>
    </source>
</evidence>
<evidence type="ECO:0000256" key="7">
    <source>
        <dbReference type="SAM" id="Phobius"/>
    </source>
</evidence>
<dbReference type="InterPro" id="IPR026748">
    <property type="entry name" value="Clarin"/>
</dbReference>
<accession>A0A8K0P586</accession>
<proteinExistence type="inferred from homology"/>
<dbReference type="Proteomes" id="UP000792457">
    <property type="component" value="Unassembled WGS sequence"/>
</dbReference>
<feature type="transmembrane region" description="Helical" evidence="7">
    <location>
        <begin position="49"/>
        <end position="66"/>
    </location>
</feature>
<keyword evidence="4 7" id="KW-1133">Transmembrane helix</keyword>
<dbReference type="PANTHER" id="PTHR31548:SF1">
    <property type="entry name" value="LD47387P"/>
    <property type="match status" value="1"/>
</dbReference>
<dbReference type="GO" id="GO:0007605">
    <property type="term" value="P:sensory perception of sound"/>
    <property type="evidence" value="ECO:0007669"/>
    <property type="project" value="UniProtKB-ARBA"/>
</dbReference>
<comment type="caution">
    <text evidence="8">The sequence shown here is derived from an EMBL/GenBank/DDBJ whole genome shotgun (WGS) entry which is preliminary data.</text>
</comment>